<gene>
    <name evidence="8" type="primary">vapC</name>
    <name evidence="10" type="ORF">FHS21_001711</name>
</gene>
<comment type="similarity">
    <text evidence="7 8">Belongs to the PINc/VapC protein family.</text>
</comment>
<dbReference type="AlphaFoldDB" id="A0A839U2R1"/>
<dbReference type="Gene3D" id="3.40.50.1010">
    <property type="entry name" value="5'-nuclease"/>
    <property type="match status" value="1"/>
</dbReference>
<dbReference type="GO" id="GO:0016787">
    <property type="term" value="F:hydrolase activity"/>
    <property type="evidence" value="ECO:0007669"/>
    <property type="project" value="UniProtKB-KW"/>
</dbReference>
<sequence>MIVVDSSVWIAHYRNIDIEPVRRFRALIEVETVIMGDLILLELLQGARSEAEAGRLERGLRQFGVQSMLSADTAVQAARNYRHLRRHGITIRKSIDIVIATFCIEGGHQLLHHDRDFNPMAERLGLQVF</sequence>
<keyword evidence="4 8" id="KW-0479">Metal-binding</keyword>
<keyword evidence="5 8" id="KW-0378">Hydrolase</keyword>
<dbReference type="InterPro" id="IPR002716">
    <property type="entry name" value="PIN_dom"/>
</dbReference>
<comment type="function">
    <text evidence="8">Toxic component of a toxin-antitoxin (TA) system. An RNase.</text>
</comment>
<evidence type="ECO:0000256" key="1">
    <source>
        <dbReference type="ARBA" id="ARBA00001946"/>
    </source>
</evidence>
<dbReference type="PANTHER" id="PTHR33653:SF1">
    <property type="entry name" value="RIBONUCLEASE VAPC2"/>
    <property type="match status" value="1"/>
</dbReference>
<keyword evidence="2 8" id="KW-1277">Toxin-antitoxin system</keyword>
<comment type="caution">
    <text evidence="10">The sequence shown here is derived from an EMBL/GenBank/DDBJ whole genome shotgun (WGS) entry which is preliminary data.</text>
</comment>
<evidence type="ECO:0000256" key="2">
    <source>
        <dbReference type="ARBA" id="ARBA00022649"/>
    </source>
</evidence>
<dbReference type="GO" id="GO:0000287">
    <property type="term" value="F:magnesium ion binding"/>
    <property type="evidence" value="ECO:0007669"/>
    <property type="project" value="UniProtKB-UniRule"/>
</dbReference>
<organism evidence="10 11">
    <name type="scientific">Phyllobacterium trifolii</name>
    <dbReference type="NCBI Taxonomy" id="300193"/>
    <lineage>
        <taxon>Bacteria</taxon>
        <taxon>Pseudomonadati</taxon>
        <taxon>Pseudomonadota</taxon>
        <taxon>Alphaproteobacteria</taxon>
        <taxon>Hyphomicrobiales</taxon>
        <taxon>Phyllobacteriaceae</taxon>
        <taxon>Phyllobacterium</taxon>
    </lineage>
</organism>
<protein>
    <recommendedName>
        <fullName evidence="8">Ribonuclease VapC</fullName>
        <shortName evidence="8">RNase VapC</shortName>
        <ecNumber evidence="8">3.1.-.-</ecNumber>
    </recommendedName>
    <alternativeName>
        <fullName evidence="8">Toxin VapC</fullName>
    </alternativeName>
</protein>
<evidence type="ECO:0000256" key="5">
    <source>
        <dbReference type="ARBA" id="ARBA00022801"/>
    </source>
</evidence>
<evidence type="ECO:0000256" key="4">
    <source>
        <dbReference type="ARBA" id="ARBA00022723"/>
    </source>
</evidence>
<dbReference type="EMBL" id="JACHXN010000004">
    <property type="protein sequence ID" value="MBB3145306.1"/>
    <property type="molecule type" value="Genomic_DNA"/>
</dbReference>
<accession>A0A839U2R1</accession>
<dbReference type="Proteomes" id="UP000554520">
    <property type="component" value="Unassembled WGS sequence"/>
</dbReference>
<dbReference type="HAMAP" id="MF_00265">
    <property type="entry name" value="VapC_Nob1"/>
    <property type="match status" value="1"/>
</dbReference>
<dbReference type="Pfam" id="PF01850">
    <property type="entry name" value="PIN"/>
    <property type="match status" value="1"/>
</dbReference>
<feature type="binding site" evidence="8">
    <location>
        <position position="5"/>
    </location>
    <ligand>
        <name>Mg(2+)</name>
        <dbReference type="ChEBI" id="CHEBI:18420"/>
    </ligand>
</feature>
<proteinExistence type="inferred from homology"/>
<keyword evidence="11" id="KW-1185">Reference proteome</keyword>
<dbReference type="GO" id="GO:0090729">
    <property type="term" value="F:toxin activity"/>
    <property type="evidence" value="ECO:0007669"/>
    <property type="project" value="UniProtKB-KW"/>
</dbReference>
<evidence type="ECO:0000256" key="6">
    <source>
        <dbReference type="ARBA" id="ARBA00022842"/>
    </source>
</evidence>
<dbReference type="RefSeq" id="WP_112530493.1">
    <property type="nucleotide sequence ID" value="NZ_JACHXN010000004.1"/>
</dbReference>
<dbReference type="InterPro" id="IPR050556">
    <property type="entry name" value="Type_II_TA_system_RNase"/>
</dbReference>
<dbReference type="InterPro" id="IPR022907">
    <property type="entry name" value="VapC_family"/>
</dbReference>
<evidence type="ECO:0000313" key="11">
    <source>
        <dbReference type="Proteomes" id="UP000554520"/>
    </source>
</evidence>
<dbReference type="GO" id="GO:0004540">
    <property type="term" value="F:RNA nuclease activity"/>
    <property type="evidence" value="ECO:0007669"/>
    <property type="project" value="InterPro"/>
</dbReference>
<dbReference type="CDD" id="cd18760">
    <property type="entry name" value="PIN_MtVapC3-like"/>
    <property type="match status" value="1"/>
</dbReference>
<evidence type="ECO:0000259" key="9">
    <source>
        <dbReference type="Pfam" id="PF01850"/>
    </source>
</evidence>
<dbReference type="PANTHER" id="PTHR33653">
    <property type="entry name" value="RIBONUCLEASE VAPC2"/>
    <property type="match status" value="1"/>
</dbReference>
<keyword evidence="3 8" id="KW-0540">Nuclease</keyword>
<name>A0A839U2R1_9HYPH</name>
<comment type="cofactor">
    <cofactor evidence="1 8">
        <name>Mg(2+)</name>
        <dbReference type="ChEBI" id="CHEBI:18420"/>
    </cofactor>
</comment>
<dbReference type="SUPFAM" id="SSF88723">
    <property type="entry name" value="PIN domain-like"/>
    <property type="match status" value="1"/>
</dbReference>
<feature type="binding site" evidence="8">
    <location>
        <position position="96"/>
    </location>
    <ligand>
        <name>Mg(2+)</name>
        <dbReference type="ChEBI" id="CHEBI:18420"/>
    </ligand>
</feature>
<evidence type="ECO:0000313" key="10">
    <source>
        <dbReference type="EMBL" id="MBB3145306.1"/>
    </source>
</evidence>
<dbReference type="EC" id="3.1.-.-" evidence="8"/>
<keyword evidence="8" id="KW-0800">Toxin</keyword>
<dbReference type="InterPro" id="IPR029060">
    <property type="entry name" value="PIN-like_dom_sf"/>
</dbReference>
<keyword evidence="6 8" id="KW-0460">Magnesium</keyword>
<evidence type="ECO:0000256" key="7">
    <source>
        <dbReference type="ARBA" id="ARBA00038093"/>
    </source>
</evidence>
<evidence type="ECO:0000256" key="3">
    <source>
        <dbReference type="ARBA" id="ARBA00022722"/>
    </source>
</evidence>
<feature type="domain" description="PIN" evidence="9">
    <location>
        <begin position="2"/>
        <end position="120"/>
    </location>
</feature>
<evidence type="ECO:0000256" key="8">
    <source>
        <dbReference type="HAMAP-Rule" id="MF_00265"/>
    </source>
</evidence>
<reference evidence="10 11" key="1">
    <citation type="submission" date="2020-08" db="EMBL/GenBank/DDBJ databases">
        <title>Genomic Encyclopedia of Type Strains, Phase III (KMG-III): the genomes of soil and plant-associated and newly described type strains.</title>
        <authorList>
            <person name="Whitman W."/>
        </authorList>
    </citation>
    <scope>NUCLEOTIDE SEQUENCE [LARGE SCALE GENOMIC DNA]</scope>
    <source>
        <strain evidence="10 11">CECT 7015</strain>
    </source>
</reference>